<gene>
    <name evidence="5" type="ORF">ACFPIE_05600</name>
</gene>
<evidence type="ECO:0000256" key="3">
    <source>
        <dbReference type="ARBA" id="ARBA00023163"/>
    </source>
</evidence>
<dbReference type="InterPro" id="IPR010982">
    <property type="entry name" value="Lambda_DNA-bd_dom_sf"/>
</dbReference>
<dbReference type="RefSeq" id="WP_374039506.1">
    <property type="nucleotide sequence ID" value="NZ_CP169083.1"/>
</dbReference>
<dbReference type="SUPFAM" id="SSF47413">
    <property type="entry name" value="lambda repressor-like DNA-binding domains"/>
    <property type="match status" value="1"/>
</dbReference>
<keyword evidence="6" id="KW-1185">Reference proteome</keyword>
<dbReference type="SMART" id="SM00530">
    <property type="entry name" value="HTH_XRE"/>
    <property type="match status" value="1"/>
</dbReference>
<organism evidence="5 6">
    <name type="scientific">Brevundimonas staleyi</name>
    <dbReference type="NCBI Taxonomy" id="74326"/>
    <lineage>
        <taxon>Bacteria</taxon>
        <taxon>Pseudomonadati</taxon>
        <taxon>Pseudomonadota</taxon>
        <taxon>Alphaproteobacteria</taxon>
        <taxon>Caulobacterales</taxon>
        <taxon>Caulobacteraceae</taxon>
        <taxon>Brevundimonas</taxon>
    </lineage>
</organism>
<name>A0ABW0FRS4_9CAUL</name>
<evidence type="ECO:0000259" key="4">
    <source>
        <dbReference type="PROSITE" id="PS50943"/>
    </source>
</evidence>
<comment type="caution">
    <text evidence="5">The sequence shown here is derived from an EMBL/GenBank/DDBJ whole genome shotgun (WGS) entry which is preliminary data.</text>
</comment>
<dbReference type="Pfam" id="PF01381">
    <property type="entry name" value="HTH_3"/>
    <property type="match status" value="1"/>
</dbReference>
<protein>
    <submittedName>
        <fullName evidence="5">Helix-turn-helix domain-containing protein</fullName>
    </submittedName>
</protein>
<evidence type="ECO:0000256" key="2">
    <source>
        <dbReference type="ARBA" id="ARBA00023125"/>
    </source>
</evidence>
<sequence length="214" mass="23091">MSRLSGRRDRNEVEVTSRPEMAAWAWTRRFALWNAGSEIEFELPSAIVAVISGIGSLVGTDRPGGGQGREGRVNKVVEPHRVDAHVGVRVRALRVRARLSQPVLARAVGISYQQLQKYEMGQNRIAASTLWDLAEVIGCDVSDFFEGLTKDRALVGLAAPEGDDLAAVLETPAGVTMVRAFPQIPQPVQREMAALAKAMAPATPGGRGRSDPRA</sequence>
<dbReference type="PANTHER" id="PTHR46797">
    <property type="entry name" value="HTH-TYPE TRANSCRIPTIONAL REGULATOR"/>
    <property type="match status" value="1"/>
</dbReference>
<dbReference type="PANTHER" id="PTHR46797:SF23">
    <property type="entry name" value="HTH-TYPE TRANSCRIPTIONAL REGULATOR SUTR"/>
    <property type="match status" value="1"/>
</dbReference>
<feature type="domain" description="HTH cro/C1-type" evidence="4">
    <location>
        <begin position="90"/>
        <end position="144"/>
    </location>
</feature>
<reference evidence="6" key="1">
    <citation type="journal article" date="2019" name="Int. J. Syst. Evol. Microbiol.">
        <title>The Global Catalogue of Microorganisms (GCM) 10K type strain sequencing project: providing services to taxonomists for standard genome sequencing and annotation.</title>
        <authorList>
            <consortium name="The Broad Institute Genomics Platform"/>
            <consortium name="The Broad Institute Genome Sequencing Center for Infectious Disease"/>
            <person name="Wu L."/>
            <person name="Ma J."/>
        </authorList>
    </citation>
    <scope>NUCLEOTIDE SEQUENCE [LARGE SCALE GENOMIC DNA]</scope>
    <source>
        <strain evidence="6">JCM 12125</strain>
    </source>
</reference>
<dbReference type="CDD" id="cd00093">
    <property type="entry name" value="HTH_XRE"/>
    <property type="match status" value="1"/>
</dbReference>
<accession>A0ABW0FRS4</accession>
<keyword evidence="1" id="KW-0805">Transcription regulation</keyword>
<evidence type="ECO:0000313" key="6">
    <source>
        <dbReference type="Proteomes" id="UP001596152"/>
    </source>
</evidence>
<dbReference type="EMBL" id="JBHSLF010000013">
    <property type="protein sequence ID" value="MFC5343382.1"/>
    <property type="molecule type" value="Genomic_DNA"/>
</dbReference>
<keyword evidence="2" id="KW-0238">DNA-binding</keyword>
<evidence type="ECO:0000313" key="5">
    <source>
        <dbReference type="EMBL" id="MFC5343382.1"/>
    </source>
</evidence>
<dbReference type="InterPro" id="IPR001387">
    <property type="entry name" value="Cro/C1-type_HTH"/>
</dbReference>
<proteinExistence type="predicted"/>
<keyword evidence="3" id="KW-0804">Transcription</keyword>
<dbReference type="InterPro" id="IPR050807">
    <property type="entry name" value="TransReg_Diox_bact_type"/>
</dbReference>
<evidence type="ECO:0000256" key="1">
    <source>
        <dbReference type="ARBA" id="ARBA00023015"/>
    </source>
</evidence>
<dbReference type="PROSITE" id="PS50943">
    <property type="entry name" value="HTH_CROC1"/>
    <property type="match status" value="1"/>
</dbReference>
<dbReference type="Gene3D" id="1.10.260.40">
    <property type="entry name" value="lambda repressor-like DNA-binding domains"/>
    <property type="match status" value="1"/>
</dbReference>
<dbReference type="Proteomes" id="UP001596152">
    <property type="component" value="Unassembled WGS sequence"/>
</dbReference>